<dbReference type="InterPro" id="IPR007858">
    <property type="entry name" value="Dpy-30_motif"/>
</dbReference>
<evidence type="ECO:0000256" key="1">
    <source>
        <dbReference type="ARBA" id="ARBA00004123"/>
    </source>
</evidence>
<keyword evidence="6" id="KW-0539">Nucleus</keyword>
<keyword evidence="4" id="KW-0805">Transcription regulation</keyword>
<reference evidence="9" key="1">
    <citation type="journal article" date="2014" name="Insect Biochem. Mol. Biol.">
        <title>An insight into the sialome of the frog biting fly, Corethrella appendiculata.</title>
        <authorList>
            <person name="Ribeiro J.M.C."/>
            <person name="Chagas A.C."/>
            <person name="Pham V.M."/>
            <person name="Lounibos L.P."/>
            <person name="Calvo E."/>
        </authorList>
    </citation>
    <scope>NUCLEOTIDE SEQUENCE</scope>
    <source>
        <tissue evidence="9">Salivary glands</tissue>
    </source>
</reference>
<sequence>MEKENKNDTNRKSLQSLPTRQYLDQTVNPVLLQGLKAVAKERPADPIQFLATFLMKNKNKCDDGSGET</sequence>
<keyword evidence="3" id="KW-0156">Chromatin regulator</keyword>
<proteinExistence type="evidence at transcript level"/>
<dbReference type="GO" id="GO:0006325">
    <property type="term" value="P:chromatin organization"/>
    <property type="evidence" value="ECO:0007669"/>
    <property type="project" value="UniProtKB-KW"/>
</dbReference>
<protein>
    <recommendedName>
        <fullName evidence="7">Protein dpy-30 homolog</fullName>
    </recommendedName>
</protein>
<evidence type="ECO:0000313" key="9">
    <source>
        <dbReference type="EMBL" id="JAB55736.1"/>
    </source>
</evidence>
<feature type="compositionally biased region" description="Basic and acidic residues" evidence="8">
    <location>
        <begin position="1"/>
        <end position="11"/>
    </location>
</feature>
<dbReference type="AlphaFoldDB" id="U5EQR8"/>
<evidence type="ECO:0000256" key="4">
    <source>
        <dbReference type="ARBA" id="ARBA00023015"/>
    </source>
</evidence>
<dbReference type="InterPro" id="IPR037856">
    <property type="entry name" value="Sdc1/DPY30"/>
</dbReference>
<dbReference type="EMBL" id="GANO01004135">
    <property type="protein sequence ID" value="JAB55736.1"/>
    <property type="molecule type" value="mRNA"/>
</dbReference>
<feature type="region of interest" description="Disordered" evidence="8">
    <location>
        <begin position="1"/>
        <end position="22"/>
    </location>
</feature>
<dbReference type="FunFam" id="1.20.890.10:FF:000003">
    <property type="entry name" value="protein dpy-30 homolog"/>
    <property type="match status" value="1"/>
</dbReference>
<dbReference type="GO" id="GO:0048188">
    <property type="term" value="C:Set1C/COMPASS complex"/>
    <property type="evidence" value="ECO:0007669"/>
    <property type="project" value="InterPro"/>
</dbReference>
<comment type="subcellular location">
    <subcellularLocation>
        <location evidence="1">Nucleus</location>
    </subcellularLocation>
</comment>
<evidence type="ECO:0000256" key="2">
    <source>
        <dbReference type="ARBA" id="ARBA00010849"/>
    </source>
</evidence>
<evidence type="ECO:0000256" key="8">
    <source>
        <dbReference type="SAM" id="MobiDB-lite"/>
    </source>
</evidence>
<dbReference type="PANTHER" id="PTHR23356:SF16">
    <property type="entry name" value="DPY30 DOMAIN CONTAINING 2"/>
    <property type="match status" value="1"/>
</dbReference>
<dbReference type="Pfam" id="PF05186">
    <property type="entry name" value="Dpy-30"/>
    <property type="match status" value="1"/>
</dbReference>
<evidence type="ECO:0000256" key="6">
    <source>
        <dbReference type="ARBA" id="ARBA00023242"/>
    </source>
</evidence>
<keyword evidence="5" id="KW-0804">Transcription</keyword>
<evidence type="ECO:0000256" key="5">
    <source>
        <dbReference type="ARBA" id="ARBA00023163"/>
    </source>
</evidence>
<dbReference type="CDD" id="cd22965">
    <property type="entry name" value="DD_DPY30_SDC1"/>
    <property type="match status" value="1"/>
</dbReference>
<evidence type="ECO:0000256" key="7">
    <source>
        <dbReference type="ARBA" id="ARBA00044172"/>
    </source>
</evidence>
<feature type="compositionally biased region" description="Polar residues" evidence="8">
    <location>
        <begin position="12"/>
        <end position="22"/>
    </location>
</feature>
<dbReference type="PANTHER" id="PTHR23356">
    <property type="entry name" value="DPY30-RELATED"/>
    <property type="match status" value="1"/>
</dbReference>
<evidence type="ECO:0000256" key="3">
    <source>
        <dbReference type="ARBA" id="ARBA00022853"/>
    </source>
</evidence>
<dbReference type="Gene3D" id="1.20.890.10">
    <property type="entry name" value="cAMP-dependent protein kinase regulatory subunit, dimerization-anchoring domain"/>
    <property type="match status" value="1"/>
</dbReference>
<accession>U5EQR8</accession>
<name>U5EQR8_9DIPT</name>
<comment type="similarity">
    <text evidence="2">Belongs to the dpy-30 family.</text>
</comment>
<organism evidence="9">
    <name type="scientific">Corethrella appendiculata</name>
    <dbReference type="NCBI Taxonomy" id="1370023"/>
    <lineage>
        <taxon>Eukaryota</taxon>
        <taxon>Metazoa</taxon>
        <taxon>Ecdysozoa</taxon>
        <taxon>Arthropoda</taxon>
        <taxon>Hexapoda</taxon>
        <taxon>Insecta</taxon>
        <taxon>Pterygota</taxon>
        <taxon>Neoptera</taxon>
        <taxon>Endopterygota</taxon>
        <taxon>Diptera</taxon>
        <taxon>Nematocera</taxon>
        <taxon>Culicoidea</taxon>
        <taxon>Chaoboridae</taxon>
        <taxon>Corethrella</taxon>
    </lineage>
</organism>
<dbReference type="InterPro" id="IPR049629">
    <property type="entry name" value="DPY30_SDC1_DD"/>
</dbReference>